<dbReference type="InterPro" id="IPR044642">
    <property type="entry name" value="PTHR15588"/>
</dbReference>
<evidence type="ECO:0000256" key="8">
    <source>
        <dbReference type="SAM" id="MobiDB-lite"/>
    </source>
</evidence>
<evidence type="ECO:0000256" key="5">
    <source>
        <dbReference type="ARBA" id="ARBA00023274"/>
    </source>
</evidence>
<proteinExistence type="inferred from homology"/>
<comment type="subunit">
    <text evidence="6">LSm subunits form a heteromer with a donut shape.</text>
</comment>
<dbReference type="PROSITE" id="PS52002">
    <property type="entry name" value="SM"/>
    <property type="match status" value="1"/>
</dbReference>
<comment type="function">
    <text evidence="6">Probably involved with other LSm subunits in the general process of degradation of mRNAs.</text>
</comment>
<dbReference type="InterPro" id="IPR034104">
    <property type="entry name" value="Lsm1"/>
</dbReference>
<dbReference type="GO" id="GO:1990726">
    <property type="term" value="C:Lsm1-7-Pat1 complex"/>
    <property type="evidence" value="ECO:0007669"/>
    <property type="project" value="TreeGrafter"/>
</dbReference>
<dbReference type="EMBL" id="BLLK01000069">
    <property type="protein sequence ID" value="GFH60542.1"/>
    <property type="molecule type" value="Genomic_DNA"/>
</dbReference>
<feature type="region of interest" description="Disordered" evidence="8">
    <location>
        <begin position="1"/>
        <end position="25"/>
    </location>
</feature>
<protein>
    <recommendedName>
        <fullName evidence="6">U6 snRNA-associated Sm-like protein LSm1</fullName>
    </recommendedName>
</protein>
<evidence type="ECO:0000256" key="3">
    <source>
        <dbReference type="ARBA" id="ARBA00022664"/>
    </source>
</evidence>
<keyword evidence="2 6" id="KW-0963">Cytoplasm</keyword>
<dbReference type="PANTHER" id="PTHR15588:SF8">
    <property type="entry name" value="U6 SNRNA-ASSOCIATED SM-LIKE PROTEIN LSM1"/>
    <property type="match status" value="1"/>
</dbReference>
<accession>A0AAD3HE46</accession>
<keyword evidence="5 6" id="KW-0687">Ribonucleoprotein</keyword>
<comment type="similarity">
    <text evidence="1 6">Belongs to the snRNP Sm proteins family.</text>
</comment>
<dbReference type="AlphaFoldDB" id="A0AAD3HE46"/>
<feature type="compositionally biased region" description="Polar residues" evidence="8">
    <location>
        <begin position="1"/>
        <end position="12"/>
    </location>
</feature>
<dbReference type="Gene3D" id="2.30.30.100">
    <property type="match status" value="1"/>
</dbReference>
<keyword evidence="7" id="KW-0175">Coiled coil</keyword>
<feature type="domain" description="Sm" evidence="9">
    <location>
        <begin position="34"/>
        <end position="117"/>
    </location>
</feature>
<dbReference type="CDD" id="cd01728">
    <property type="entry name" value="LSm1"/>
    <property type="match status" value="1"/>
</dbReference>
<dbReference type="SMART" id="SM00651">
    <property type="entry name" value="Sm"/>
    <property type="match status" value="1"/>
</dbReference>
<evidence type="ECO:0000256" key="7">
    <source>
        <dbReference type="SAM" id="Coils"/>
    </source>
</evidence>
<dbReference type="PANTHER" id="PTHR15588">
    <property type="entry name" value="LSM1"/>
    <property type="match status" value="1"/>
</dbReference>
<evidence type="ECO:0000313" key="10">
    <source>
        <dbReference type="EMBL" id="GFH60542.1"/>
    </source>
</evidence>
<dbReference type="GO" id="GO:0000932">
    <property type="term" value="C:P-body"/>
    <property type="evidence" value="ECO:0007669"/>
    <property type="project" value="UniProtKB-SubCell"/>
</dbReference>
<dbReference type="InterPro" id="IPR001163">
    <property type="entry name" value="Sm_dom_euk/arc"/>
</dbReference>
<evidence type="ECO:0000256" key="4">
    <source>
        <dbReference type="ARBA" id="ARBA00022884"/>
    </source>
</evidence>
<keyword evidence="11" id="KW-1185">Reference proteome</keyword>
<reference evidence="10 11" key="1">
    <citation type="journal article" date="2021" name="Sci. Rep.">
        <title>The genome of the diatom Chaetoceros tenuissimus carries an ancient integrated fragment of an extant virus.</title>
        <authorList>
            <person name="Hongo Y."/>
            <person name="Kimura K."/>
            <person name="Takaki Y."/>
            <person name="Yoshida Y."/>
            <person name="Baba S."/>
            <person name="Kobayashi G."/>
            <person name="Nagasaki K."/>
            <person name="Hano T."/>
            <person name="Tomaru Y."/>
        </authorList>
    </citation>
    <scope>NUCLEOTIDE SEQUENCE [LARGE SCALE GENOMIC DNA]</scope>
    <source>
        <strain evidence="10 11">NIES-3715</strain>
    </source>
</reference>
<dbReference type="Pfam" id="PF01423">
    <property type="entry name" value="LSM"/>
    <property type="match status" value="1"/>
</dbReference>
<evidence type="ECO:0000256" key="1">
    <source>
        <dbReference type="ARBA" id="ARBA00006850"/>
    </source>
</evidence>
<feature type="coiled-coil region" evidence="7">
    <location>
        <begin position="149"/>
        <end position="176"/>
    </location>
</feature>
<dbReference type="InterPro" id="IPR010920">
    <property type="entry name" value="LSM_dom_sf"/>
</dbReference>
<gene>
    <name evidence="6" type="primary">LSM1</name>
    <name evidence="10" type="ORF">CTEN210_17018</name>
</gene>
<feature type="region of interest" description="Disordered" evidence="8">
    <location>
        <begin position="116"/>
        <end position="142"/>
    </location>
</feature>
<evidence type="ECO:0000259" key="9">
    <source>
        <dbReference type="PROSITE" id="PS52002"/>
    </source>
</evidence>
<keyword evidence="4 6" id="KW-0694">RNA-binding</keyword>
<organism evidence="10 11">
    <name type="scientific">Chaetoceros tenuissimus</name>
    <dbReference type="NCBI Taxonomy" id="426638"/>
    <lineage>
        <taxon>Eukaryota</taxon>
        <taxon>Sar</taxon>
        <taxon>Stramenopiles</taxon>
        <taxon>Ochrophyta</taxon>
        <taxon>Bacillariophyta</taxon>
        <taxon>Coscinodiscophyceae</taxon>
        <taxon>Chaetocerotophycidae</taxon>
        <taxon>Chaetocerotales</taxon>
        <taxon>Chaetocerotaceae</taxon>
        <taxon>Chaetoceros</taxon>
    </lineage>
</organism>
<dbReference type="GO" id="GO:0000290">
    <property type="term" value="P:deadenylation-dependent decapping of nuclear-transcribed mRNA"/>
    <property type="evidence" value="ECO:0007669"/>
    <property type="project" value="TreeGrafter"/>
</dbReference>
<comment type="caution">
    <text evidence="10">The sequence shown here is derived from an EMBL/GenBank/DDBJ whole genome shotgun (WGS) entry which is preliminary data.</text>
</comment>
<sequence>MSTSATSNATPQKRQEPKLPPSGVPFGHLPAFLPGSASLVEQLDRRIMVVLRDGRHLVGVLRSFDQFSNMVLEETSERRVLLVKKDKETICYYTDIQLGLYLVRGDSMVLLGEVETEDTNAGEEKEESIAEGTEEMTGSGLLGGSQMVEKKKKLMREVSLEELEKLEEENKKDAVEELTWEFDLDLVV</sequence>
<dbReference type="InterPro" id="IPR047575">
    <property type="entry name" value="Sm"/>
</dbReference>
<dbReference type="Proteomes" id="UP001054902">
    <property type="component" value="Unassembled WGS sequence"/>
</dbReference>
<dbReference type="SUPFAM" id="SSF50182">
    <property type="entry name" value="Sm-like ribonucleoproteins"/>
    <property type="match status" value="1"/>
</dbReference>
<evidence type="ECO:0000256" key="6">
    <source>
        <dbReference type="RuleBase" id="RU365047"/>
    </source>
</evidence>
<evidence type="ECO:0000313" key="11">
    <source>
        <dbReference type="Proteomes" id="UP001054902"/>
    </source>
</evidence>
<dbReference type="GO" id="GO:1990904">
    <property type="term" value="C:ribonucleoprotein complex"/>
    <property type="evidence" value="ECO:0007669"/>
    <property type="project" value="UniProtKB-KW"/>
</dbReference>
<dbReference type="GO" id="GO:0006397">
    <property type="term" value="P:mRNA processing"/>
    <property type="evidence" value="ECO:0007669"/>
    <property type="project" value="UniProtKB-UniRule"/>
</dbReference>
<keyword evidence="3 6" id="KW-0507">mRNA processing</keyword>
<feature type="compositionally biased region" description="Acidic residues" evidence="8">
    <location>
        <begin position="116"/>
        <end position="126"/>
    </location>
</feature>
<comment type="subcellular location">
    <subcellularLocation>
        <location evidence="6">Cytoplasm</location>
    </subcellularLocation>
    <subcellularLocation>
        <location evidence="6">Cytoplasm</location>
        <location evidence="6">P-body</location>
    </subcellularLocation>
</comment>
<name>A0AAD3HE46_9STRA</name>
<dbReference type="GO" id="GO:0003729">
    <property type="term" value="F:mRNA binding"/>
    <property type="evidence" value="ECO:0007669"/>
    <property type="project" value="TreeGrafter"/>
</dbReference>
<evidence type="ECO:0000256" key="2">
    <source>
        <dbReference type="ARBA" id="ARBA00022490"/>
    </source>
</evidence>